<gene>
    <name evidence="2" type="ORF">E6A44_003020</name>
</gene>
<dbReference type="RefSeq" id="WP_138721673.1">
    <property type="nucleotide sequence ID" value="NZ_SSHJ02000001.1"/>
</dbReference>
<keyword evidence="1" id="KW-0812">Transmembrane</keyword>
<organism evidence="2 3">
    <name type="scientific">Pedobacter ureilyticus</name>
    <dbReference type="NCBI Taxonomy" id="1393051"/>
    <lineage>
        <taxon>Bacteria</taxon>
        <taxon>Pseudomonadati</taxon>
        <taxon>Bacteroidota</taxon>
        <taxon>Sphingobacteriia</taxon>
        <taxon>Sphingobacteriales</taxon>
        <taxon>Sphingobacteriaceae</taxon>
        <taxon>Pedobacter</taxon>
    </lineage>
</organism>
<sequence length="201" mass="23191">MDEKQRSKTGNIILLMIYLALVFGLGYMFILNEQLSTKLDRQSSVLREFNVSENSIKNDTERLRNDLNRISKSFKYIVDGKELSGDKLIAYIEKIEKERDSIKNVYDYAKGSYGFKIKVDIVKSGNTTTTTTSTVSGTRADSAKVTYYFFKDRIFKKKGYWYADGTSKKDLEKIEKVINEELMPQAREILKKHGDTSKKNN</sequence>
<keyword evidence="3" id="KW-1185">Reference proteome</keyword>
<keyword evidence="1" id="KW-1133">Transmembrane helix</keyword>
<name>A0ABW9J348_9SPHI</name>
<dbReference type="EMBL" id="SSHJ02000001">
    <property type="protein sequence ID" value="MFN0254524.1"/>
    <property type="molecule type" value="Genomic_DNA"/>
</dbReference>
<proteinExistence type="predicted"/>
<evidence type="ECO:0000256" key="1">
    <source>
        <dbReference type="SAM" id="Phobius"/>
    </source>
</evidence>
<reference evidence="2 3" key="1">
    <citation type="submission" date="2024-12" db="EMBL/GenBank/DDBJ databases">
        <authorList>
            <person name="Hu S."/>
        </authorList>
    </citation>
    <scope>NUCLEOTIDE SEQUENCE [LARGE SCALE GENOMIC DNA]</scope>
    <source>
        <strain evidence="2 3">THG-T11</strain>
    </source>
</reference>
<protein>
    <submittedName>
        <fullName evidence="2">Uncharacterized protein</fullName>
    </submittedName>
</protein>
<accession>A0ABW9J348</accession>
<feature type="transmembrane region" description="Helical" evidence="1">
    <location>
        <begin position="12"/>
        <end position="31"/>
    </location>
</feature>
<keyword evidence="1" id="KW-0472">Membrane</keyword>
<evidence type="ECO:0000313" key="3">
    <source>
        <dbReference type="Proteomes" id="UP001517247"/>
    </source>
</evidence>
<comment type="caution">
    <text evidence="2">The sequence shown here is derived from an EMBL/GenBank/DDBJ whole genome shotgun (WGS) entry which is preliminary data.</text>
</comment>
<dbReference type="Proteomes" id="UP001517247">
    <property type="component" value="Unassembled WGS sequence"/>
</dbReference>
<evidence type="ECO:0000313" key="2">
    <source>
        <dbReference type="EMBL" id="MFN0254524.1"/>
    </source>
</evidence>